<evidence type="ECO:0000259" key="12">
    <source>
        <dbReference type="PROSITE" id="PS50109"/>
    </source>
</evidence>
<dbReference type="AlphaFoldDB" id="A0A7S7NW10"/>
<dbReference type="PANTHER" id="PTHR45436">
    <property type="entry name" value="SENSOR HISTIDINE KINASE YKOH"/>
    <property type="match status" value="1"/>
</dbReference>
<gene>
    <name evidence="14" type="ORF">IRI77_12965</name>
</gene>
<dbReference type="SMART" id="SM00387">
    <property type="entry name" value="HATPase_c"/>
    <property type="match status" value="1"/>
</dbReference>
<feature type="transmembrane region" description="Helical" evidence="11">
    <location>
        <begin position="42"/>
        <end position="61"/>
    </location>
</feature>
<evidence type="ECO:0000256" key="2">
    <source>
        <dbReference type="ARBA" id="ARBA00004370"/>
    </source>
</evidence>
<sequence>MLRSLRTRLIVASVLWTAGLLMIMHMLSILVIHVFPSVRGRASLEAVLIGFALMAAGVLVARRGLTPFRLLQARLAAVRTGQEARVQGIYPTEIRPLIEEMNGLLENREASIRRALATAGDLAHGLKTPLALLTQEADRLRAEGHADTAEAITQQVEKMARQVDYHLARARAASSGAAGSARTLVADSAEGLIRTLRKLHAARTLEITADLPPGLTARMQREDLDEILGNLLDNACTWAASTIRLSGNQSNEVLTLTVDDDGPGLPPELRAAVLERGVRADEAAPGSGLGLAIVRDLAELYGGNVALEESPQRGLRARLTLPVG</sequence>
<dbReference type="PANTHER" id="PTHR45436:SF5">
    <property type="entry name" value="SENSOR HISTIDINE KINASE TRCS"/>
    <property type="match status" value="1"/>
</dbReference>
<dbReference type="InterPro" id="IPR003660">
    <property type="entry name" value="HAMP_dom"/>
</dbReference>
<evidence type="ECO:0000256" key="7">
    <source>
        <dbReference type="ARBA" id="ARBA00022777"/>
    </source>
</evidence>
<dbReference type="Gene3D" id="1.10.287.130">
    <property type="match status" value="1"/>
</dbReference>
<evidence type="ECO:0000259" key="13">
    <source>
        <dbReference type="PROSITE" id="PS50885"/>
    </source>
</evidence>
<evidence type="ECO:0000256" key="10">
    <source>
        <dbReference type="ARBA" id="ARBA00023136"/>
    </source>
</evidence>
<name>A0A7S7NW10_PALFE</name>
<evidence type="ECO:0000256" key="1">
    <source>
        <dbReference type="ARBA" id="ARBA00000085"/>
    </source>
</evidence>
<evidence type="ECO:0000313" key="15">
    <source>
        <dbReference type="Proteomes" id="UP000593892"/>
    </source>
</evidence>
<feature type="domain" description="HAMP" evidence="13">
    <location>
        <begin position="62"/>
        <end position="113"/>
    </location>
</feature>
<keyword evidence="8 11" id="KW-1133">Transmembrane helix</keyword>
<keyword evidence="15" id="KW-1185">Reference proteome</keyword>
<keyword evidence="9" id="KW-0902">Two-component regulatory system</keyword>
<dbReference type="InterPro" id="IPR036097">
    <property type="entry name" value="HisK_dim/P_sf"/>
</dbReference>
<evidence type="ECO:0000256" key="9">
    <source>
        <dbReference type="ARBA" id="ARBA00023012"/>
    </source>
</evidence>
<accession>A0A7S7NW10</accession>
<organism evidence="14 15">
    <name type="scientific">Paludibaculum fermentans</name>
    <dbReference type="NCBI Taxonomy" id="1473598"/>
    <lineage>
        <taxon>Bacteria</taxon>
        <taxon>Pseudomonadati</taxon>
        <taxon>Acidobacteriota</taxon>
        <taxon>Terriglobia</taxon>
        <taxon>Bryobacterales</taxon>
        <taxon>Bryobacteraceae</taxon>
        <taxon>Paludibaculum</taxon>
    </lineage>
</organism>
<dbReference type="PROSITE" id="PS50885">
    <property type="entry name" value="HAMP"/>
    <property type="match status" value="1"/>
</dbReference>
<comment type="catalytic activity">
    <reaction evidence="1">
        <text>ATP + protein L-histidine = ADP + protein N-phospho-L-histidine.</text>
        <dbReference type="EC" id="2.7.13.3"/>
    </reaction>
</comment>
<keyword evidence="6 11" id="KW-0812">Transmembrane</keyword>
<keyword evidence="10 11" id="KW-0472">Membrane</keyword>
<proteinExistence type="predicted"/>
<feature type="domain" description="Histidine kinase" evidence="12">
    <location>
        <begin position="121"/>
        <end position="324"/>
    </location>
</feature>
<dbReference type="EMBL" id="CP063849">
    <property type="protein sequence ID" value="QOY90814.1"/>
    <property type="molecule type" value="Genomic_DNA"/>
</dbReference>
<dbReference type="GO" id="GO:0000155">
    <property type="term" value="F:phosphorelay sensor kinase activity"/>
    <property type="evidence" value="ECO:0007669"/>
    <property type="project" value="InterPro"/>
</dbReference>
<dbReference type="GO" id="GO:0005886">
    <property type="term" value="C:plasma membrane"/>
    <property type="evidence" value="ECO:0007669"/>
    <property type="project" value="TreeGrafter"/>
</dbReference>
<evidence type="ECO:0000256" key="3">
    <source>
        <dbReference type="ARBA" id="ARBA00012438"/>
    </source>
</evidence>
<comment type="subcellular location">
    <subcellularLocation>
        <location evidence="2">Membrane</location>
    </subcellularLocation>
</comment>
<keyword evidence="5" id="KW-0808">Transferase</keyword>
<feature type="transmembrane region" description="Helical" evidence="11">
    <location>
        <begin position="9"/>
        <end position="36"/>
    </location>
</feature>
<dbReference type="InterPro" id="IPR036890">
    <property type="entry name" value="HATPase_C_sf"/>
</dbReference>
<dbReference type="InterPro" id="IPR003594">
    <property type="entry name" value="HATPase_dom"/>
</dbReference>
<keyword evidence="4" id="KW-0597">Phosphoprotein</keyword>
<evidence type="ECO:0000256" key="8">
    <source>
        <dbReference type="ARBA" id="ARBA00022989"/>
    </source>
</evidence>
<evidence type="ECO:0000256" key="6">
    <source>
        <dbReference type="ARBA" id="ARBA00022692"/>
    </source>
</evidence>
<dbReference type="InterPro" id="IPR004358">
    <property type="entry name" value="Sig_transdc_His_kin-like_C"/>
</dbReference>
<dbReference type="PRINTS" id="PR00344">
    <property type="entry name" value="BCTRLSENSOR"/>
</dbReference>
<dbReference type="RefSeq" id="WP_194452471.1">
    <property type="nucleotide sequence ID" value="NZ_CP063849.1"/>
</dbReference>
<dbReference type="Gene3D" id="3.30.565.10">
    <property type="entry name" value="Histidine kinase-like ATPase, C-terminal domain"/>
    <property type="match status" value="1"/>
</dbReference>
<reference evidence="14 15" key="1">
    <citation type="submission" date="2020-10" db="EMBL/GenBank/DDBJ databases">
        <title>Complete genome sequence of Paludibaculum fermentans P105T, a facultatively anaerobic acidobacterium capable of dissimilatory Fe(III) reduction.</title>
        <authorList>
            <person name="Dedysh S.N."/>
            <person name="Beletsky A.V."/>
            <person name="Kulichevskaya I.S."/>
            <person name="Mardanov A.V."/>
            <person name="Ravin N.V."/>
        </authorList>
    </citation>
    <scope>NUCLEOTIDE SEQUENCE [LARGE SCALE GENOMIC DNA]</scope>
    <source>
        <strain evidence="14 15">P105</strain>
    </source>
</reference>
<dbReference type="KEGG" id="pfer:IRI77_12965"/>
<dbReference type="SUPFAM" id="SSF55874">
    <property type="entry name" value="ATPase domain of HSP90 chaperone/DNA topoisomerase II/histidine kinase"/>
    <property type="match status" value="1"/>
</dbReference>
<evidence type="ECO:0000256" key="5">
    <source>
        <dbReference type="ARBA" id="ARBA00022679"/>
    </source>
</evidence>
<evidence type="ECO:0000313" key="14">
    <source>
        <dbReference type="EMBL" id="QOY90814.1"/>
    </source>
</evidence>
<dbReference type="EC" id="2.7.13.3" evidence="3"/>
<dbReference type="Pfam" id="PF02518">
    <property type="entry name" value="HATPase_c"/>
    <property type="match status" value="1"/>
</dbReference>
<evidence type="ECO:0000256" key="11">
    <source>
        <dbReference type="SAM" id="Phobius"/>
    </source>
</evidence>
<keyword evidence="7" id="KW-0418">Kinase</keyword>
<dbReference type="InterPro" id="IPR050428">
    <property type="entry name" value="TCS_sensor_his_kinase"/>
</dbReference>
<dbReference type="PROSITE" id="PS50109">
    <property type="entry name" value="HIS_KIN"/>
    <property type="match status" value="1"/>
</dbReference>
<dbReference type="Proteomes" id="UP000593892">
    <property type="component" value="Chromosome"/>
</dbReference>
<evidence type="ECO:0000256" key="4">
    <source>
        <dbReference type="ARBA" id="ARBA00022553"/>
    </source>
</evidence>
<dbReference type="InterPro" id="IPR005467">
    <property type="entry name" value="His_kinase_dom"/>
</dbReference>
<protein>
    <recommendedName>
        <fullName evidence="3">histidine kinase</fullName>
        <ecNumber evidence="3">2.7.13.3</ecNumber>
    </recommendedName>
</protein>
<dbReference type="SUPFAM" id="SSF47384">
    <property type="entry name" value="Homodimeric domain of signal transducing histidine kinase"/>
    <property type="match status" value="1"/>
</dbReference>